<feature type="region of interest" description="Disordered" evidence="1">
    <location>
        <begin position="89"/>
        <end position="109"/>
    </location>
</feature>
<comment type="caution">
    <text evidence="2">The sequence shown here is derived from an EMBL/GenBank/DDBJ whole genome shotgun (WGS) entry which is preliminary data.</text>
</comment>
<protein>
    <submittedName>
        <fullName evidence="2">Uncharacterized protein</fullName>
    </submittedName>
</protein>
<evidence type="ECO:0000256" key="1">
    <source>
        <dbReference type="SAM" id="MobiDB-lite"/>
    </source>
</evidence>
<dbReference type="RefSeq" id="XP_045960873.1">
    <property type="nucleotide sequence ID" value="XM_046099449.1"/>
</dbReference>
<proteinExistence type="predicted"/>
<organism evidence="2 3">
    <name type="scientific">Truncatella angustata</name>
    <dbReference type="NCBI Taxonomy" id="152316"/>
    <lineage>
        <taxon>Eukaryota</taxon>
        <taxon>Fungi</taxon>
        <taxon>Dikarya</taxon>
        <taxon>Ascomycota</taxon>
        <taxon>Pezizomycotina</taxon>
        <taxon>Sordariomycetes</taxon>
        <taxon>Xylariomycetidae</taxon>
        <taxon>Amphisphaeriales</taxon>
        <taxon>Sporocadaceae</taxon>
        <taxon>Truncatella</taxon>
    </lineage>
</organism>
<evidence type="ECO:0000313" key="2">
    <source>
        <dbReference type="EMBL" id="KAH6656639.1"/>
    </source>
</evidence>
<reference evidence="2" key="1">
    <citation type="journal article" date="2021" name="Nat. Commun.">
        <title>Genetic determinants of endophytism in the Arabidopsis root mycobiome.</title>
        <authorList>
            <person name="Mesny F."/>
            <person name="Miyauchi S."/>
            <person name="Thiergart T."/>
            <person name="Pickel B."/>
            <person name="Atanasova L."/>
            <person name="Karlsson M."/>
            <person name="Huettel B."/>
            <person name="Barry K.W."/>
            <person name="Haridas S."/>
            <person name="Chen C."/>
            <person name="Bauer D."/>
            <person name="Andreopoulos W."/>
            <person name="Pangilinan J."/>
            <person name="LaButti K."/>
            <person name="Riley R."/>
            <person name="Lipzen A."/>
            <person name="Clum A."/>
            <person name="Drula E."/>
            <person name="Henrissat B."/>
            <person name="Kohler A."/>
            <person name="Grigoriev I.V."/>
            <person name="Martin F.M."/>
            <person name="Hacquard S."/>
        </authorList>
    </citation>
    <scope>NUCLEOTIDE SEQUENCE</scope>
    <source>
        <strain evidence="2">MPI-SDFR-AT-0073</strain>
    </source>
</reference>
<gene>
    <name evidence="2" type="ORF">BKA67DRAFT_531900</name>
</gene>
<dbReference type="GeneID" id="70128341"/>
<evidence type="ECO:0000313" key="3">
    <source>
        <dbReference type="Proteomes" id="UP000758603"/>
    </source>
</evidence>
<sequence>MQTPAVGPDQGIFSLNPIRGQGTFQEGRLNFPRDNFGNLFMIPASCVSPCINLLLFPREFAGIASGRSIRRGKRPSRYHIAAVTHDALGNKHAGPTNLAETRKSRPGACEMGDTRAIPRSAARPPLGTHLYSLVRTAPDCCAIQVQTDQDQAKHLHSGSRWGHSNAYAEQLHKLPLALHCYTLSDMRRSSNVYLELSSSLACLKRSPVWSAAED</sequence>
<dbReference type="AlphaFoldDB" id="A0A9P8UQR5"/>
<dbReference type="Proteomes" id="UP000758603">
    <property type="component" value="Unassembled WGS sequence"/>
</dbReference>
<keyword evidence="3" id="KW-1185">Reference proteome</keyword>
<accession>A0A9P8UQR5</accession>
<name>A0A9P8UQR5_9PEZI</name>
<dbReference type="EMBL" id="JAGPXC010000002">
    <property type="protein sequence ID" value="KAH6656639.1"/>
    <property type="molecule type" value="Genomic_DNA"/>
</dbReference>